<dbReference type="InterPro" id="IPR023779">
    <property type="entry name" value="Chromodomain_CS"/>
</dbReference>
<name>A0A423SYV8_PENVA</name>
<protein>
    <submittedName>
        <fullName evidence="5">Heterochromatin-associated protein HP1</fullName>
    </submittedName>
</protein>
<dbReference type="SMART" id="SM00298">
    <property type="entry name" value="CHROMO"/>
    <property type="match status" value="1"/>
</dbReference>
<dbReference type="FunFam" id="2.40.50.40:FF:000007">
    <property type="entry name" value="Chromobox protein homolog 1"/>
    <property type="match status" value="1"/>
</dbReference>
<dbReference type="InterPro" id="IPR000953">
    <property type="entry name" value="Chromo/chromo_shadow_dom"/>
</dbReference>
<dbReference type="PROSITE" id="PS50013">
    <property type="entry name" value="CHROMO_2"/>
    <property type="match status" value="1"/>
</dbReference>
<sequence length="141" mass="16532">MGESNTMPKKKDASPDPEEEQEEQEEEYSVEKILDKRVRNGRVEYYLKWKGYGDEDNTWEPESHLECPELIAEFEDRRKKEDAKKKEEKKRKAQTSDDPSKKKTKKAVEEDSRPRGFDRGLEAERIIGATDSSGELMFLMK</sequence>
<comment type="subcellular location">
    <subcellularLocation>
        <location evidence="1">Nucleus</location>
    </subcellularLocation>
</comment>
<organism evidence="5 6">
    <name type="scientific">Penaeus vannamei</name>
    <name type="common">Whiteleg shrimp</name>
    <name type="synonym">Litopenaeus vannamei</name>
    <dbReference type="NCBI Taxonomy" id="6689"/>
    <lineage>
        <taxon>Eukaryota</taxon>
        <taxon>Metazoa</taxon>
        <taxon>Ecdysozoa</taxon>
        <taxon>Arthropoda</taxon>
        <taxon>Crustacea</taxon>
        <taxon>Multicrustacea</taxon>
        <taxon>Malacostraca</taxon>
        <taxon>Eumalacostraca</taxon>
        <taxon>Eucarida</taxon>
        <taxon>Decapoda</taxon>
        <taxon>Dendrobranchiata</taxon>
        <taxon>Penaeoidea</taxon>
        <taxon>Penaeidae</taxon>
        <taxon>Penaeus</taxon>
    </lineage>
</organism>
<feature type="region of interest" description="Disordered" evidence="3">
    <location>
        <begin position="75"/>
        <end position="126"/>
    </location>
</feature>
<dbReference type="EMBL" id="QCYY01002566">
    <property type="protein sequence ID" value="ROT69407.1"/>
    <property type="molecule type" value="Genomic_DNA"/>
</dbReference>
<dbReference type="Pfam" id="PF00385">
    <property type="entry name" value="Chromo"/>
    <property type="match status" value="1"/>
</dbReference>
<reference evidence="5 6" key="1">
    <citation type="submission" date="2018-04" db="EMBL/GenBank/DDBJ databases">
        <authorList>
            <person name="Zhang X."/>
            <person name="Yuan J."/>
            <person name="Li F."/>
            <person name="Xiang J."/>
        </authorList>
    </citation>
    <scope>NUCLEOTIDE SEQUENCE [LARGE SCALE GENOMIC DNA]</scope>
    <source>
        <tissue evidence="5">Muscle</tissue>
    </source>
</reference>
<evidence type="ECO:0000256" key="3">
    <source>
        <dbReference type="SAM" id="MobiDB-lite"/>
    </source>
</evidence>
<dbReference type="GO" id="GO:0005634">
    <property type="term" value="C:nucleus"/>
    <property type="evidence" value="ECO:0007669"/>
    <property type="project" value="UniProtKB-SubCell"/>
</dbReference>
<dbReference type="SUPFAM" id="SSF54160">
    <property type="entry name" value="Chromo domain-like"/>
    <property type="match status" value="2"/>
</dbReference>
<evidence type="ECO:0000256" key="1">
    <source>
        <dbReference type="ARBA" id="ARBA00004123"/>
    </source>
</evidence>
<dbReference type="Gene3D" id="2.40.50.40">
    <property type="match status" value="2"/>
</dbReference>
<dbReference type="InterPro" id="IPR017984">
    <property type="entry name" value="Chromo_dom_subgr"/>
</dbReference>
<dbReference type="Proteomes" id="UP000283509">
    <property type="component" value="Unassembled WGS sequence"/>
</dbReference>
<evidence type="ECO:0000313" key="5">
    <source>
        <dbReference type="EMBL" id="ROT69407.1"/>
    </source>
</evidence>
<dbReference type="GO" id="GO:0005694">
    <property type="term" value="C:chromosome"/>
    <property type="evidence" value="ECO:0007669"/>
    <property type="project" value="UniProtKB-ARBA"/>
</dbReference>
<gene>
    <name evidence="5" type="ORF">C7M84_012386</name>
</gene>
<dbReference type="PANTHER" id="PTHR22812">
    <property type="entry name" value="CHROMOBOX PROTEIN"/>
    <property type="match status" value="1"/>
</dbReference>
<comment type="caution">
    <text evidence="5">The sequence shown here is derived from an EMBL/GenBank/DDBJ whole genome shotgun (WGS) entry which is preliminary data.</text>
</comment>
<keyword evidence="2" id="KW-0539">Nucleus</keyword>
<keyword evidence="6" id="KW-1185">Reference proteome</keyword>
<feature type="domain" description="Chromo" evidence="4">
    <location>
        <begin position="28"/>
        <end position="86"/>
    </location>
</feature>
<evidence type="ECO:0000313" key="6">
    <source>
        <dbReference type="Proteomes" id="UP000283509"/>
    </source>
</evidence>
<dbReference type="InterPro" id="IPR016197">
    <property type="entry name" value="Chromo-like_dom_sf"/>
</dbReference>
<dbReference type="OrthoDB" id="273092at2759"/>
<dbReference type="InterPro" id="IPR023780">
    <property type="entry name" value="Chromo_domain"/>
</dbReference>
<dbReference type="PRINTS" id="PR00504">
    <property type="entry name" value="CHROMODOMAIN"/>
</dbReference>
<dbReference type="GO" id="GO:0031507">
    <property type="term" value="P:heterochromatin formation"/>
    <property type="evidence" value="ECO:0007669"/>
    <property type="project" value="UniProtKB-ARBA"/>
</dbReference>
<feature type="compositionally biased region" description="Acidic residues" evidence="3">
    <location>
        <begin position="15"/>
        <end position="28"/>
    </location>
</feature>
<evidence type="ECO:0000259" key="4">
    <source>
        <dbReference type="PROSITE" id="PS50013"/>
    </source>
</evidence>
<dbReference type="GO" id="GO:0003682">
    <property type="term" value="F:chromatin binding"/>
    <property type="evidence" value="ECO:0007669"/>
    <property type="project" value="UniProtKB-ARBA"/>
</dbReference>
<feature type="compositionally biased region" description="Basic and acidic residues" evidence="3">
    <location>
        <begin position="94"/>
        <end position="125"/>
    </location>
</feature>
<accession>A0A423SYV8</accession>
<dbReference type="PROSITE" id="PS00598">
    <property type="entry name" value="CHROMO_1"/>
    <property type="match status" value="1"/>
</dbReference>
<dbReference type="AlphaFoldDB" id="A0A423SYV8"/>
<dbReference type="CDD" id="cd18631">
    <property type="entry name" value="CD_HP1_like"/>
    <property type="match status" value="1"/>
</dbReference>
<dbReference type="InterPro" id="IPR051219">
    <property type="entry name" value="Heterochromatin_chromo-domain"/>
</dbReference>
<dbReference type="STRING" id="6689.A0A423SYV8"/>
<reference evidence="5 6" key="2">
    <citation type="submission" date="2019-01" db="EMBL/GenBank/DDBJ databases">
        <title>The decoding of complex shrimp genome reveals the adaptation for benthos swimmer, frequently molting mechanism and breeding impact on genome.</title>
        <authorList>
            <person name="Sun Y."/>
            <person name="Gao Y."/>
            <person name="Yu Y."/>
        </authorList>
    </citation>
    <scope>NUCLEOTIDE SEQUENCE [LARGE SCALE GENOMIC DNA]</scope>
    <source>
        <tissue evidence="5">Muscle</tissue>
    </source>
</reference>
<evidence type="ECO:0000256" key="2">
    <source>
        <dbReference type="ARBA" id="ARBA00023242"/>
    </source>
</evidence>
<feature type="non-terminal residue" evidence="5">
    <location>
        <position position="141"/>
    </location>
</feature>
<feature type="compositionally biased region" description="Basic and acidic residues" evidence="3">
    <location>
        <begin position="75"/>
        <end position="86"/>
    </location>
</feature>
<feature type="region of interest" description="Disordered" evidence="3">
    <location>
        <begin position="1"/>
        <end position="29"/>
    </location>
</feature>
<proteinExistence type="predicted"/>